<dbReference type="Proteomes" id="UP000189513">
    <property type="component" value="Unassembled WGS sequence"/>
</dbReference>
<dbReference type="InterPro" id="IPR031633">
    <property type="entry name" value="SLD5_C"/>
</dbReference>
<feature type="domain" description="GINS subunit" evidence="7">
    <location>
        <begin position="81"/>
        <end position="151"/>
    </location>
</feature>
<reference evidence="11" key="2">
    <citation type="journal article" date="2017" name="Genome Announc.">
        <title>Genome sequences of Cyberlindnera fabianii 65, Pichia kudriavzevii 129, and Saccharomyces cerevisiae 131 isolated from fermented masau fruits in Zimbabwe.</title>
        <authorList>
            <person name="van Rijswijck I.M.H."/>
            <person name="Derks M.F.L."/>
            <person name="Abee T."/>
            <person name="de Ridder D."/>
            <person name="Smid E.J."/>
        </authorList>
    </citation>
    <scope>NUCLEOTIDE SEQUENCE [LARGE SCALE GENOMIC DNA]</scope>
    <source>
        <strain evidence="11">65</strain>
    </source>
</reference>
<dbReference type="PANTHER" id="PTHR21206">
    <property type="entry name" value="SLD5 PROTEIN"/>
    <property type="match status" value="1"/>
</dbReference>
<evidence type="ECO:0000313" key="10">
    <source>
        <dbReference type="EMBL" id="ONH66432.1"/>
    </source>
</evidence>
<evidence type="ECO:0000313" key="9">
    <source>
        <dbReference type="EMBL" id="CDR41507.1"/>
    </source>
</evidence>
<keyword evidence="11" id="KW-1185">Reference proteome</keyword>
<dbReference type="InterPro" id="IPR008591">
    <property type="entry name" value="GINS_Sld5"/>
</dbReference>
<dbReference type="InterPro" id="IPR021151">
    <property type="entry name" value="GINS_A"/>
</dbReference>
<comment type="subcellular location">
    <subcellularLocation>
        <location evidence="1 6">Nucleus</location>
    </subcellularLocation>
</comment>
<keyword evidence="4 6" id="KW-0235">DNA replication</keyword>
<dbReference type="InterPro" id="IPR038749">
    <property type="entry name" value="Sld5_GINS_A"/>
</dbReference>
<keyword evidence="5 6" id="KW-0539">Nucleus</keyword>
<dbReference type="SUPFAM" id="SSF160059">
    <property type="entry name" value="PriA/YqbF domain"/>
    <property type="match status" value="1"/>
</dbReference>
<evidence type="ECO:0000256" key="4">
    <source>
        <dbReference type="ARBA" id="ARBA00022705"/>
    </source>
</evidence>
<evidence type="ECO:0000313" key="11">
    <source>
        <dbReference type="Proteomes" id="UP000189513"/>
    </source>
</evidence>
<dbReference type="VEuPathDB" id="FungiDB:BON22_3725"/>
<accession>A0A061AVE0</accession>
<dbReference type="GO" id="GO:0006261">
    <property type="term" value="P:DNA-templated DNA replication"/>
    <property type="evidence" value="ECO:0007669"/>
    <property type="project" value="InterPro"/>
</dbReference>
<reference evidence="9" key="1">
    <citation type="journal article" date="2014" name="Genome Announc.">
        <title>Genome sequence of the yeast Cyberlindnera fabianii (Hansenula fabianii).</title>
        <authorList>
            <person name="Freel K.C."/>
            <person name="Sarilar V."/>
            <person name="Neuveglise C."/>
            <person name="Devillers H."/>
            <person name="Friedrich A."/>
            <person name="Schacherer J."/>
        </authorList>
    </citation>
    <scope>NUCLEOTIDE SEQUENCE</scope>
    <source>
        <strain evidence="9">YJS4271</strain>
    </source>
</reference>
<dbReference type="Pfam" id="PF16922">
    <property type="entry name" value="SLD5_C"/>
    <property type="match status" value="1"/>
</dbReference>
<organism evidence="9">
    <name type="scientific">Cyberlindnera fabianii</name>
    <name type="common">Yeast</name>
    <name type="synonym">Hansenula fabianii</name>
    <dbReference type="NCBI Taxonomy" id="36022"/>
    <lineage>
        <taxon>Eukaryota</taxon>
        <taxon>Fungi</taxon>
        <taxon>Dikarya</taxon>
        <taxon>Ascomycota</taxon>
        <taxon>Saccharomycotina</taxon>
        <taxon>Saccharomycetes</taxon>
        <taxon>Phaffomycetales</taxon>
        <taxon>Phaffomycetaceae</taxon>
        <taxon>Cyberlindnera</taxon>
    </lineage>
</organism>
<comment type="function">
    <text evidence="6">The GINS complex plays an essential role in the initiation of DNA replication.</text>
</comment>
<protein>
    <recommendedName>
        <fullName evidence="3 6">DNA replication complex GINS protein SLD5</fullName>
    </recommendedName>
</protein>
<dbReference type="GO" id="GO:0000811">
    <property type="term" value="C:GINS complex"/>
    <property type="evidence" value="ECO:0007669"/>
    <property type="project" value="UniProtKB-UniRule"/>
</dbReference>
<dbReference type="OrthoDB" id="338231at2759"/>
<dbReference type="EMBL" id="MPUK01000007">
    <property type="protein sequence ID" value="ONH66432.1"/>
    <property type="molecule type" value="Genomic_DNA"/>
</dbReference>
<reference evidence="10" key="3">
    <citation type="submission" date="2017-01" db="EMBL/GenBank/DDBJ databases">
        <authorList>
            <person name="Mah S.A."/>
            <person name="Swanson W.J."/>
            <person name="Moy G.W."/>
            <person name="Vacquier V.D."/>
        </authorList>
    </citation>
    <scope>NUCLEOTIDE SEQUENCE [LARGE SCALE GENOMIC DNA]</scope>
    <source>
        <strain evidence="10">65</strain>
    </source>
</reference>
<evidence type="ECO:0000256" key="6">
    <source>
        <dbReference type="PIRNR" id="PIRNR007764"/>
    </source>
</evidence>
<dbReference type="Gene3D" id="3.40.5.60">
    <property type="match status" value="1"/>
</dbReference>
<evidence type="ECO:0000256" key="2">
    <source>
        <dbReference type="ARBA" id="ARBA00008187"/>
    </source>
</evidence>
<evidence type="ECO:0000256" key="5">
    <source>
        <dbReference type="ARBA" id="ARBA00023242"/>
    </source>
</evidence>
<dbReference type="AlphaFoldDB" id="A0A061AVE0"/>
<evidence type="ECO:0000256" key="3">
    <source>
        <dbReference type="ARBA" id="ARBA00014804"/>
    </source>
</evidence>
<gene>
    <name evidence="10" type="ORF">BON22_3725</name>
    <name evidence="9" type="ORF">CYFA0S_07e02982g</name>
</gene>
<dbReference type="STRING" id="36022.A0A061AVE0"/>
<feature type="domain" description="DNA replication complex GINS protein SLD5 C-terminal" evidence="8">
    <location>
        <begin position="176"/>
        <end position="228"/>
    </location>
</feature>
<name>A0A061AVE0_CYBFA</name>
<evidence type="ECO:0000259" key="8">
    <source>
        <dbReference type="Pfam" id="PF16922"/>
    </source>
</evidence>
<sequence length="228" mass="26669">MEVSFDDILRDFDRDTRPEGFDLTELKRRDLAELTQAWISERMCPELLDYKEDLLERLLERIRQQVEFIEMNSIELQTAEKDIKLHLMIVESELDRVNFLIRSYLRTRLSKIDKYTVHIRTSEDVVKRLSAEETTYMENHFKALVQLYNSLFLSQMPEHLQALDDTGGGMSMIEEPDMDSPVFVKMLDDVVDTIYIGDEEIDLVGGGIYLIRYSAVRSHVLDGRAILI</sequence>
<dbReference type="Gene3D" id="1.20.58.1030">
    <property type="match status" value="1"/>
</dbReference>
<dbReference type="OMA" id="ILETAWI"/>
<dbReference type="CDD" id="cd21692">
    <property type="entry name" value="GINS_B_Sld5"/>
    <property type="match status" value="1"/>
</dbReference>
<dbReference type="SUPFAM" id="SSF158573">
    <property type="entry name" value="GINS helical bundle-like"/>
    <property type="match status" value="1"/>
</dbReference>
<dbReference type="PANTHER" id="PTHR21206:SF0">
    <property type="entry name" value="DNA REPLICATION COMPLEX GINS PROTEIN SLD5"/>
    <property type="match status" value="1"/>
</dbReference>
<evidence type="ECO:0000259" key="7">
    <source>
        <dbReference type="Pfam" id="PF05916"/>
    </source>
</evidence>
<evidence type="ECO:0000256" key="1">
    <source>
        <dbReference type="ARBA" id="ARBA00004123"/>
    </source>
</evidence>
<dbReference type="PIRSF" id="PIRSF007764">
    <property type="entry name" value="Sld5"/>
    <property type="match status" value="1"/>
</dbReference>
<dbReference type="EMBL" id="LK052892">
    <property type="protein sequence ID" value="CDR41507.1"/>
    <property type="molecule type" value="Genomic_DNA"/>
</dbReference>
<dbReference type="GO" id="GO:0000727">
    <property type="term" value="P:double-strand break repair via break-induced replication"/>
    <property type="evidence" value="ECO:0007669"/>
    <property type="project" value="TreeGrafter"/>
</dbReference>
<comment type="similarity">
    <text evidence="2 6">Belongs to the GINS4/SLD5 family.</text>
</comment>
<dbReference type="CDD" id="cd11711">
    <property type="entry name" value="GINS_A_Sld5"/>
    <property type="match status" value="1"/>
</dbReference>
<proteinExistence type="inferred from homology"/>
<dbReference type="InterPro" id="IPR036224">
    <property type="entry name" value="GINS_bundle-like_dom_sf"/>
</dbReference>
<dbReference type="Pfam" id="PF05916">
    <property type="entry name" value="Sld5"/>
    <property type="match status" value="1"/>
</dbReference>